<evidence type="ECO:0000256" key="1">
    <source>
        <dbReference type="SAM" id="SignalP"/>
    </source>
</evidence>
<dbReference type="RefSeq" id="WP_183343033.1">
    <property type="nucleotide sequence ID" value="NZ_JACHNU010000003.1"/>
</dbReference>
<protein>
    <recommendedName>
        <fullName evidence="4">Lipoprotein</fullName>
    </recommendedName>
</protein>
<gene>
    <name evidence="2" type="ORF">BDZ31_002903</name>
</gene>
<reference evidence="2 3" key="1">
    <citation type="submission" date="2020-08" db="EMBL/GenBank/DDBJ databases">
        <title>Genomic Encyclopedia of Archaeal and Bacterial Type Strains, Phase II (KMG-II): from individual species to whole genera.</title>
        <authorList>
            <person name="Goeker M."/>
        </authorList>
    </citation>
    <scope>NUCLEOTIDE SEQUENCE [LARGE SCALE GENOMIC DNA]</scope>
    <source>
        <strain evidence="2 3">DSM 23288</strain>
    </source>
</reference>
<proteinExistence type="predicted"/>
<organism evidence="2 3">
    <name type="scientific">Conexibacter arvalis</name>
    <dbReference type="NCBI Taxonomy" id="912552"/>
    <lineage>
        <taxon>Bacteria</taxon>
        <taxon>Bacillati</taxon>
        <taxon>Actinomycetota</taxon>
        <taxon>Thermoleophilia</taxon>
        <taxon>Solirubrobacterales</taxon>
        <taxon>Conexibacteraceae</taxon>
        <taxon>Conexibacter</taxon>
    </lineage>
</organism>
<name>A0A840IGW7_9ACTN</name>
<dbReference type="Proteomes" id="UP000585272">
    <property type="component" value="Unassembled WGS sequence"/>
</dbReference>
<keyword evidence="1" id="KW-0732">Signal</keyword>
<evidence type="ECO:0008006" key="4">
    <source>
        <dbReference type="Google" id="ProtNLM"/>
    </source>
</evidence>
<evidence type="ECO:0000313" key="2">
    <source>
        <dbReference type="EMBL" id="MBB4663314.1"/>
    </source>
</evidence>
<dbReference type="EMBL" id="JACHNU010000003">
    <property type="protein sequence ID" value="MBB4663314.1"/>
    <property type="molecule type" value="Genomic_DNA"/>
</dbReference>
<feature type="chain" id="PRO_5032352546" description="Lipoprotein" evidence="1">
    <location>
        <begin position="23"/>
        <end position="143"/>
    </location>
</feature>
<keyword evidence="3" id="KW-1185">Reference proteome</keyword>
<accession>A0A840IGW7</accession>
<dbReference type="PROSITE" id="PS51257">
    <property type="entry name" value="PROKAR_LIPOPROTEIN"/>
    <property type="match status" value="1"/>
</dbReference>
<evidence type="ECO:0000313" key="3">
    <source>
        <dbReference type="Proteomes" id="UP000585272"/>
    </source>
</evidence>
<dbReference type="AlphaFoldDB" id="A0A840IGW7"/>
<feature type="signal peptide" evidence="1">
    <location>
        <begin position="1"/>
        <end position="22"/>
    </location>
</feature>
<sequence length="143" mass="15026">MPRRASKALALVPVLIASLALAACGSDGTSVGQGYEAPKTGAGTRQATAFDPRDEPLGCFHAKGVEAEKDARYRDRINILPATTRAFVTFTGTLQDAQSRALRNTDDAAGAQAIGPALFTVGDLGDSELEKVEDCLDARGVRY</sequence>
<comment type="caution">
    <text evidence="2">The sequence shown here is derived from an EMBL/GenBank/DDBJ whole genome shotgun (WGS) entry which is preliminary data.</text>
</comment>